<gene>
    <name evidence="2" type="ORF">ADN00_11385</name>
</gene>
<keyword evidence="3" id="KW-1185">Reference proteome</keyword>
<protein>
    <recommendedName>
        <fullName evidence="4">ABC-2 type transporter domain-containing protein</fullName>
    </recommendedName>
</protein>
<feature type="transmembrane region" description="Helical" evidence="1">
    <location>
        <begin position="198"/>
        <end position="218"/>
    </location>
</feature>
<dbReference type="EMBL" id="LGCL01000025">
    <property type="protein sequence ID" value="KPL76554.1"/>
    <property type="molecule type" value="Genomic_DNA"/>
</dbReference>
<dbReference type="Pfam" id="PF24686">
    <property type="entry name" value="FLQE3_permease"/>
    <property type="match status" value="1"/>
</dbReference>
<dbReference type="RefSeq" id="WP_075063137.1">
    <property type="nucleotide sequence ID" value="NZ_LGCL01000025.1"/>
</dbReference>
<reference evidence="2 3" key="1">
    <citation type="submission" date="2015-07" db="EMBL/GenBank/DDBJ databases">
        <title>Genome sequence of Ornatilinea apprima DSM 23815.</title>
        <authorList>
            <person name="Hemp J."/>
            <person name="Ward L.M."/>
            <person name="Pace L.A."/>
            <person name="Fischer W.W."/>
        </authorList>
    </citation>
    <scope>NUCLEOTIDE SEQUENCE [LARGE SCALE GENOMIC DNA]</scope>
    <source>
        <strain evidence="2 3">P3M-1</strain>
    </source>
</reference>
<proteinExistence type="predicted"/>
<feature type="transmembrane region" description="Helical" evidence="1">
    <location>
        <begin position="121"/>
        <end position="142"/>
    </location>
</feature>
<dbReference type="Proteomes" id="UP000050417">
    <property type="component" value="Unassembled WGS sequence"/>
</dbReference>
<feature type="transmembrane region" description="Helical" evidence="1">
    <location>
        <begin position="20"/>
        <end position="39"/>
    </location>
</feature>
<keyword evidence="1" id="KW-0812">Transmembrane</keyword>
<dbReference type="OrthoDB" id="8480522at2"/>
<dbReference type="STRING" id="1134406.ADN00_11385"/>
<evidence type="ECO:0008006" key="4">
    <source>
        <dbReference type="Google" id="ProtNLM"/>
    </source>
</evidence>
<sequence length="235" mass="26194">MKRLLATLRADVILQYRNGFYYAVLFVAALWVGLLSQVRGLDFGVILPLMVLMNLILGTFYFMAAMLLLEKGEGTLEAQVVSPLRAGEYLGSKVISLAALSLAENLAIVVVLRGLRFHPLPLVLGLLLAAAMYTLLGFLTAARYDSINSYFIPSIGWLLLLCLPVLRPLGIFDHWLMYLHPLQAPLTLMQAALEPLAAWQWLYGAGYALLWLGLVVWWSRKAFVRFVVIKEGVKA</sequence>
<feature type="transmembrane region" description="Helical" evidence="1">
    <location>
        <begin position="45"/>
        <end position="69"/>
    </location>
</feature>
<evidence type="ECO:0000313" key="2">
    <source>
        <dbReference type="EMBL" id="KPL76554.1"/>
    </source>
</evidence>
<accession>A0A0N8GMY0</accession>
<feature type="transmembrane region" description="Helical" evidence="1">
    <location>
        <begin position="90"/>
        <end position="115"/>
    </location>
</feature>
<evidence type="ECO:0000313" key="3">
    <source>
        <dbReference type="Proteomes" id="UP000050417"/>
    </source>
</evidence>
<feature type="transmembrane region" description="Helical" evidence="1">
    <location>
        <begin position="154"/>
        <end position="178"/>
    </location>
</feature>
<keyword evidence="1" id="KW-0472">Membrane</keyword>
<keyword evidence="1" id="KW-1133">Transmembrane helix</keyword>
<dbReference type="InterPro" id="IPR056926">
    <property type="entry name" value="FLQE3_permease"/>
</dbReference>
<organism evidence="2 3">
    <name type="scientific">Ornatilinea apprima</name>
    <dbReference type="NCBI Taxonomy" id="1134406"/>
    <lineage>
        <taxon>Bacteria</taxon>
        <taxon>Bacillati</taxon>
        <taxon>Chloroflexota</taxon>
        <taxon>Anaerolineae</taxon>
        <taxon>Anaerolineales</taxon>
        <taxon>Anaerolineaceae</taxon>
        <taxon>Ornatilinea</taxon>
    </lineage>
</organism>
<evidence type="ECO:0000256" key="1">
    <source>
        <dbReference type="SAM" id="Phobius"/>
    </source>
</evidence>
<name>A0A0N8GMY0_9CHLR</name>
<comment type="caution">
    <text evidence="2">The sequence shown here is derived from an EMBL/GenBank/DDBJ whole genome shotgun (WGS) entry which is preliminary data.</text>
</comment>
<dbReference type="AlphaFoldDB" id="A0A0N8GMY0"/>